<dbReference type="Gene3D" id="3.10.105.10">
    <property type="entry name" value="Dipeptide-binding Protein, Domain 3"/>
    <property type="match status" value="1"/>
</dbReference>
<sequence>MKTTRILAALAAAGVAASLAACSGAGGGTAGQAAQHSDTLAVGTMTVAQSLDPTQASGSALPYYQAVYDTLILRKADGTFAPMLATAWTYDATSTKLSLTLRSGVTFSDGTAFDATAVKKNLEAFAKGGGGSATQLASLKTVKVTDPTHVVVELKQPDPALLFSLSDAAGLMASPAKIGSKDLATNPDGTGPYTLDTGKTAIGSKYVYARKADYWGDKAPYTTLSISSFDNENAIVNGLKTGQLNTAVLQTVDQQIAAEADTKLTQQKFEFDFQGILLFDRVGAVNKALADPRVRQAINDGIDRDALLQGLRQGRGTATSQIWGTDTPGYDKALDDAYPYDPDKAKQLLADAGYADGFTLTLPAMAGITTDAMTSALTTQLAKVGITLKWDQLDGATALQKIFRDRAYAGMVMNLGQSSNAWNLVQTAILPGTFNPFGYTDDTVKSLSAKLLTDDESATATDAGALNKHVVEDAWFAPFYRMTYTLVTDPTVTATTQSGMAVPSIYDYQPAS</sequence>
<dbReference type="RefSeq" id="WP_284293921.1">
    <property type="nucleotide sequence ID" value="NZ_BSUK01000001.1"/>
</dbReference>
<accession>A0ABQ6I3M9</accession>
<dbReference type="InterPro" id="IPR000914">
    <property type="entry name" value="SBP_5_dom"/>
</dbReference>
<dbReference type="PANTHER" id="PTHR30290:SF38">
    <property type="entry name" value="D,D-DIPEPTIDE-BINDING PERIPLASMIC PROTEIN DDPA-RELATED"/>
    <property type="match status" value="1"/>
</dbReference>
<evidence type="ECO:0000256" key="2">
    <source>
        <dbReference type="SAM" id="SignalP"/>
    </source>
</evidence>
<dbReference type="Gene3D" id="3.40.190.10">
    <property type="entry name" value="Periplasmic binding protein-like II"/>
    <property type="match status" value="1"/>
</dbReference>
<dbReference type="InterPro" id="IPR039424">
    <property type="entry name" value="SBP_5"/>
</dbReference>
<dbReference type="PANTHER" id="PTHR30290">
    <property type="entry name" value="PERIPLASMIC BINDING COMPONENT OF ABC TRANSPORTER"/>
    <property type="match status" value="1"/>
</dbReference>
<dbReference type="PROSITE" id="PS51257">
    <property type="entry name" value="PROKAR_LIPOPROTEIN"/>
    <property type="match status" value="1"/>
</dbReference>
<gene>
    <name evidence="4" type="ORF">GCM10025864_30250</name>
</gene>
<comment type="caution">
    <text evidence="4">The sequence shown here is derived from an EMBL/GenBank/DDBJ whole genome shotgun (WGS) entry which is preliminary data.</text>
</comment>
<name>A0ABQ6I3M9_9MICO</name>
<feature type="chain" id="PRO_5045638924" evidence="2">
    <location>
        <begin position="21"/>
        <end position="512"/>
    </location>
</feature>
<dbReference type="Proteomes" id="UP001157091">
    <property type="component" value="Unassembled WGS sequence"/>
</dbReference>
<evidence type="ECO:0000313" key="4">
    <source>
        <dbReference type="EMBL" id="GMA25266.1"/>
    </source>
</evidence>
<feature type="signal peptide" evidence="2">
    <location>
        <begin position="1"/>
        <end position="20"/>
    </location>
</feature>
<protein>
    <submittedName>
        <fullName evidence="4">Peptide ABC transporter substrate-binding protein</fullName>
    </submittedName>
</protein>
<dbReference type="InterPro" id="IPR030678">
    <property type="entry name" value="Peptide/Ni-bd"/>
</dbReference>
<evidence type="ECO:0000313" key="5">
    <source>
        <dbReference type="Proteomes" id="UP001157091"/>
    </source>
</evidence>
<feature type="domain" description="Solute-binding protein family 5" evidence="3">
    <location>
        <begin position="80"/>
        <end position="418"/>
    </location>
</feature>
<dbReference type="SUPFAM" id="SSF53850">
    <property type="entry name" value="Periplasmic binding protein-like II"/>
    <property type="match status" value="1"/>
</dbReference>
<dbReference type="PIRSF" id="PIRSF002741">
    <property type="entry name" value="MppA"/>
    <property type="match status" value="1"/>
</dbReference>
<evidence type="ECO:0000256" key="1">
    <source>
        <dbReference type="ARBA" id="ARBA00022729"/>
    </source>
</evidence>
<proteinExistence type="predicted"/>
<keyword evidence="1 2" id="KW-0732">Signal</keyword>
<dbReference type="Pfam" id="PF00496">
    <property type="entry name" value="SBP_bac_5"/>
    <property type="match status" value="1"/>
</dbReference>
<evidence type="ECO:0000259" key="3">
    <source>
        <dbReference type="Pfam" id="PF00496"/>
    </source>
</evidence>
<organism evidence="4 5">
    <name type="scientific">Luteimicrobium album</name>
    <dbReference type="NCBI Taxonomy" id="1054550"/>
    <lineage>
        <taxon>Bacteria</taxon>
        <taxon>Bacillati</taxon>
        <taxon>Actinomycetota</taxon>
        <taxon>Actinomycetes</taxon>
        <taxon>Micrococcales</taxon>
        <taxon>Luteimicrobium</taxon>
    </lineage>
</organism>
<reference evidence="5" key="1">
    <citation type="journal article" date="2019" name="Int. J. Syst. Evol. Microbiol.">
        <title>The Global Catalogue of Microorganisms (GCM) 10K type strain sequencing project: providing services to taxonomists for standard genome sequencing and annotation.</title>
        <authorList>
            <consortium name="The Broad Institute Genomics Platform"/>
            <consortium name="The Broad Institute Genome Sequencing Center for Infectious Disease"/>
            <person name="Wu L."/>
            <person name="Ma J."/>
        </authorList>
    </citation>
    <scope>NUCLEOTIDE SEQUENCE [LARGE SCALE GENOMIC DNA]</scope>
    <source>
        <strain evidence="5">NBRC 106348</strain>
    </source>
</reference>
<keyword evidence="5" id="KW-1185">Reference proteome</keyword>
<dbReference type="EMBL" id="BSUK01000001">
    <property type="protein sequence ID" value="GMA25266.1"/>
    <property type="molecule type" value="Genomic_DNA"/>
</dbReference>